<evidence type="ECO:0000256" key="1">
    <source>
        <dbReference type="SAM" id="MobiDB-lite"/>
    </source>
</evidence>
<feature type="region of interest" description="Disordered" evidence="1">
    <location>
        <begin position="598"/>
        <end position="661"/>
    </location>
</feature>
<dbReference type="GO" id="GO:0003723">
    <property type="term" value="F:RNA binding"/>
    <property type="evidence" value="ECO:0007669"/>
    <property type="project" value="InterPro"/>
</dbReference>
<keyword evidence="2" id="KW-1133">Transmembrane helix</keyword>
<dbReference type="EMBL" id="JAVYJV010000013">
    <property type="protein sequence ID" value="KAK4356080.1"/>
    <property type="molecule type" value="Genomic_DNA"/>
</dbReference>
<feature type="transmembrane region" description="Helical" evidence="2">
    <location>
        <begin position="64"/>
        <end position="84"/>
    </location>
</feature>
<organism evidence="4 5">
    <name type="scientific">Anisodus tanguticus</name>
    <dbReference type="NCBI Taxonomy" id="243964"/>
    <lineage>
        <taxon>Eukaryota</taxon>
        <taxon>Viridiplantae</taxon>
        <taxon>Streptophyta</taxon>
        <taxon>Embryophyta</taxon>
        <taxon>Tracheophyta</taxon>
        <taxon>Spermatophyta</taxon>
        <taxon>Magnoliopsida</taxon>
        <taxon>eudicotyledons</taxon>
        <taxon>Gunneridae</taxon>
        <taxon>Pentapetalae</taxon>
        <taxon>asterids</taxon>
        <taxon>lamiids</taxon>
        <taxon>Solanales</taxon>
        <taxon>Solanaceae</taxon>
        <taxon>Solanoideae</taxon>
        <taxon>Hyoscyameae</taxon>
        <taxon>Anisodus</taxon>
    </lineage>
</organism>
<dbReference type="InterPro" id="IPR016024">
    <property type="entry name" value="ARM-type_fold"/>
</dbReference>
<dbReference type="PANTHER" id="PTHR12839:SF7">
    <property type="entry name" value="REGULATOR OF NONSENSE TRANSCRIPTS 2"/>
    <property type="match status" value="1"/>
</dbReference>
<dbReference type="SMART" id="SM00543">
    <property type="entry name" value="MIF4G"/>
    <property type="match status" value="1"/>
</dbReference>
<reference evidence="4" key="1">
    <citation type="submission" date="2023-12" db="EMBL/GenBank/DDBJ databases">
        <title>Genome assembly of Anisodus tanguticus.</title>
        <authorList>
            <person name="Wang Y.-J."/>
        </authorList>
    </citation>
    <scope>NUCLEOTIDE SEQUENCE</scope>
    <source>
        <strain evidence="4">KB-2021</strain>
        <tissue evidence="4">Leaf</tissue>
    </source>
</reference>
<feature type="compositionally biased region" description="Basic and acidic residues" evidence="1">
    <location>
        <begin position="633"/>
        <end position="646"/>
    </location>
</feature>
<dbReference type="Proteomes" id="UP001291623">
    <property type="component" value="Unassembled WGS sequence"/>
</dbReference>
<protein>
    <recommendedName>
        <fullName evidence="3">MIF4G domain-containing protein</fullName>
    </recommendedName>
</protein>
<dbReference type="AlphaFoldDB" id="A0AAE1VD31"/>
<name>A0AAE1VD31_9SOLA</name>
<keyword evidence="2" id="KW-0812">Transmembrane</keyword>
<proteinExistence type="predicted"/>
<feature type="domain" description="MIF4G" evidence="3">
    <location>
        <begin position="169"/>
        <end position="345"/>
    </location>
</feature>
<evidence type="ECO:0000313" key="4">
    <source>
        <dbReference type="EMBL" id="KAK4356080.1"/>
    </source>
</evidence>
<keyword evidence="5" id="KW-1185">Reference proteome</keyword>
<dbReference type="PANTHER" id="PTHR12839">
    <property type="entry name" value="NONSENSE-MEDIATED MRNA DECAY PROTEIN 2 UP-FRAMESHIFT SUPPRESSOR 2"/>
    <property type="match status" value="1"/>
</dbReference>
<dbReference type="GO" id="GO:0005737">
    <property type="term" value="C:cytoplasm"/>
    <property type="evidence" value="ECO:0007669"/>
    <property type="project" value="TreeGrafter"/>
</dbReference>
<dbReference type="InterPro" id="IPR003890">
    <property type="entry name" value="MIF4G-like_typ-3"/>
</dbReference>
<evidence type="ECO:0000259" key="3">
    <source>
        <dbReference type="SMART" id="SM00543"/>
    </source>
</evidence>
<evidence type="ECO:0000256" key="2">
    <source>
        <dbReference type="SAM" id="Phobius"/>
    </source>
</evidence>
<dbReference type="Gene3D" id="1.25.40.180">
    <property type="match status" value="2"/>
</dbReference>
<accession>A0AAE1VD31</accession>
<dbReference type="GO" id="GO:0000184">
    <property type="term" value="P:nuclear-transcribed mRNA catabolic process, nonsense-mediated decay"/>
    <property type="evidence" value="ECO:0007669"/>
    <property type="project" value="InterPro"/>
</dbReference>
<dbReference type="Pfam" id="PF02854">
    <property type="entry name" value="MIF4G"/>
    <property type="match status" value="2"/>
</dbReference>
<sequence length="782" mass="89991">MQLRILESKQYIMQANSSQKRPIQRLQPVVQTKMEHPDDEGRVGVEHSEKHEDELMTLFSREDFLVLFVVLAIIYTCIFMKEVVARHEEFKKSVEEKMILRQNNLNPERPVYFFNNLPCQKENKFALPCLEVGGTVRLAEALDMQPPVMPEDGHTQGGVLAIRKADVLIFHGHSDRSLLSDYMVSCVIDTMFFVILVEFCYLNSKSSRKKLVRALFNVPRTLLELFLYYSRMVSTLSTCMNDYHMNIETKIRNIRFIGELSKFRIAPPDLVFSYLKACLDDFSYHNIDVAFNLLEICGHFLYRSPKTTIRMANMLEIMIRLKNVKNLDPLHITLVENAYYLIKPLEKSARVSKVRSPLHQGQVCQIHLIASLTIGLSRYHDDFSVAVVDEIYLMDELNPSTLDGKYDSHVVIILLEPELSTESPRPVARASITDIRLVPTPISSTWHGLVNGFPQDVLDPPEDYFRIRMVITLLETCGHYFDRGSSKKKLDRFLIQFQRYILNKCVLPLDIEFDLQDLFAELCRNMMRYASIEEVNVALVDLEEHERIVTSEKANNEKHSEIEKIPSMTTSVISVNGQILANGIEENGLHEEIVEIESDTESGTIEHVGHDDDEETDDRNRDDRGDIEDESDEGNRSGSDEEDKVHVRSKVAEVNPLEEEEFERELRALMQAIELEEKQDIKRLVLEYNDREEEELNGLGNQLPSWTQSSGSMVAHRGNTWDAPEEDEFKLLLRYGNGFFVAPSHWYIFVIGNGKKAPIFSICHLDFQLRMLVSLGMALACL</sequence>
<comment type="caution">
    <text evidence="4">The sequence shown here is derived from an EMBL/GenBank/DDBJ whole genome shotgun (WGS) entry which is preliminary data.</text>
</comment>
<dbReference type="SUPFAM" id="SSF48371">
    <property type="entry name" value="ARM repeat"/>
    <property type="match status" value="2"/>
</dbReference>
<dbReference type="GO" id="GO:0035145">
    <property type="term" value="C:exon-exon junction complex"/>
    <property type="evidence" value="ECO:0007669"/>
    <property type="project" value="TreeGrafter"/>
</dbReference>
<keyword evidence="2" id="KW-0472">Membrane</keyword>
<evidence type="ECO:0000313" key="5">
    <source>
        <dbReference type="Proteomes" id="UP001291623"/>
    </source>
</evidence>
<dbReference type="InterPro" id="IPR039762">
    <property type="entry name" value="Nmd2/UPF2"/>
</dbReference>
<gene>
    <name evidence="4" type="ORF">RND71_025051</name>
</gene>